<dbReference type="CDD" id="cd06261">
    <property type="entry name" value="TM_PBP2"/>
    <property type="match status" value="1"/>
</dbReference>
<dbReference type="EMBL" id="LT671858">
    <property type="protein sequence ID" value="SIM85848.1"/>
    <property type="molecule type" value="Genomic_DNA"/>
</dbReference>
<comment type="similarity">
    <text evidence="7">Belongs to the binding-protein-dependent transport system permease family.</text>
</comment>
<protein>
    <submittedName>
        <fullName evidence="9">PepT family ABC transporter permease</fullName>
    </submittedName>
</protein>
<evidence type="ECO:0000313" key="10">
    <source>
        <dbReference type="EMBL" id="SJK85597.1"/>
    </source>
</evidence>
<feature type="transmembrane region" description="Helical" evidence="7">
    <location>
        <begin position="191"/>
        <end position="208"/>
    </location>
</feature>
<feature type="transmembrane region" description="Helical" evidence="7">
    <location>
        <begin position="122"/>
        <end position="146"/>
    </location>
</feature>
<dbReference type="InterPro" id="IPR000515">
    <property type="entry name" value="MetI-like"/>
</dbReference>
<feature type="domain" description="ABC transmembrane type-1" evidence="8">
    <location>
        <begin position="120"/>
        <end position="325"/>
    </location>
</feature>
<keyword evidence="3" id="KW-1003">Cell membrane</keyword>
<name>A0A1N5WL69_9ARCH</name>
<gene>
    <name evidence="10" type="ORF">CPM_1819</name>
    <name evidence="9" type="ORF">CSP5_1880</name>
</gene>
<evidence type="ECO:0000256" key="5">
    <source>
        <dbReference type="ARBA" id="ARBA00022989"/>
    </source>
</evidence>
<evidence type="ECO:0000313" key="12">
    <source>
        <dbReference type="Proteomes" id="UP000195607"/>
    </source>
</evidence>
<sequence length="339" mass="37337">MNRVSSLFKIEKQDRSDHGYKLTFRMLLKRKAFTVGFIILMVYSIIAILDVAVPQYLGAGYGLISQLTRFSSDTGSTPLPPTLKPSSMYGNGPAWWYYFGTTYDGIPILPAILSSLYIDLGYTGLVILVSSLSGLLIGTVSGYFGGAIDEALMRIMDAFISIPFYVTAIGLAILFSISLEANGTSFDGLDIISLALIISLFPIYARICRSATINHRRMRYMDAAKTSGLTPLRNAFSHVMPDAIAPVIVQITLNFGTVILFLSLIEYLNIQNIIGVSIYLPDLGNLIAQGSLLIKFIPGGFSNWWTTAIPVFFLLLIVVGVNIMGDSLRDSLDPERRWR</sequence>
<feature type="transmembrane region" description="Helical" evidence="7">
    <location>
        <begin position="32"/>
        <end position="53"/>
    </location>
</feature>
<reference evidence="9 12" key="1">
    <citation type="submission" date="2016-04" db="EMBL/GenBank/DDBJ databases">
        <authorList>
            <person name="Evans L.H."/>
            <person name="Alamgir A."/>
            <person name="Owens N."/>
            <person name="Weber N.D."/>
            <person name="Virtaneva K."/>
            <person name="Barbian K."/>
            <person name="Babar A."/>
            <person name="Rosenke K."/>
        </authorList>
    </citation>
    <scope>NUCLEOTIDE SEQUENCE [LARGE SCALE GENOMIC DNA]</scope>
    <source>
        <strain evidence="9">S5</strain>
        <strain evidence="12">S5(T) (JCM 30642 \VKM B-2941)</strain>
    </source>
</reference>
<keyword evidence="6 7" id="KW-0472">Membrane</keyword>
<evidence type="ECO:0000259" key="8">
    <source>
        <dbReference type="PROSITE" id="PS50928"/>
    </source>
</evidence>
<dbReference type="Gene3D" id="1.10.3720.10">
    <property type="entry name" value="MetI-like"/>
    <property type="match status" value="1"/>
</dbReference>
<reference evidence="10" key="2">
    <citation type="submission" date="2016-06" db="EMBL/GenBank/DDBJ databases">
        <authorList>
            <person name="Olsen C.W."/>
            <person name="Carey S."/>
            <person name="Hinshaw L."/>
            <person name="Karasin A.I."/>
        </authorList>
    </citation>
    <scope>NUCLEOTIDE SEQUENCE [LARGE SCALE GENOMIC DNA]</scope>
    <source>
        <strain evidence="10">PM4</strain>
    </source>
</reference>
<evidence type="ECO:0000256" key="4">
    <source>
        <dbReference type="ARBA" id="ARBA00022692"/>
    </source>
</evidence>
<evidence type="ECO:0000256" key="6">
    <source>
        <dbReference type="ARBA" id="ARBA00023136"/>
    </source>
</evidence>
<evidence type="ECO:0000313" key="11">
    <source>
        <dbReference type="Proteomes" id="UP000187822"/>
    </source>
</evidence>
<dbReference type="PANTHER" id="PTHR43386:SF1">
    <property type="entry name" value="D,D-DIPEPTIDE TRANSPORT SYSTEM PERMEASE PROTEIN DDPC-RELATED"/>
    <property type="match status" value="1"/>
</dbReference>
<dbReference type="PROSITE" id="PS50928">
    <property type="entry name" value="ABC_TM1"/>
    <property type="match status" value="1"/>
</dbReference>
<evidence type="ECO:0000256" key="7">
    <source>
        <dbReference type="RuleBase" id="RU363032"/>
    </source>
</evidence>
<accession>A0A1N5WL69</accession>
<comment type="subcellular location">
    <subcellularLocation>
        <location evidence="1 7">Cell membrane</location>
        <topology evidence="1 7">Multi-pass membrane protein</topology>
    </subcellularLocation>
</comment>
<dbReference type="Proteomes" id="UP000187822">
    <property type="component" value="Chromosome I"/>
</dbReference>
<dbReference type="GeneID" id="41589117"/>
<organism evidence="9 12">
    <name type="scientific">Cuniculiplasma divulgatum</name>
    <dbReference type="NCBI Taxonomy" id="1673428"/>
    <lineage>
        <taxon>Archaea</taxon>
        <taxon>Methanobacteriati</taxon>
        <taxon>Thermoplasmatota</taxon>
        <taxon>Thermoplasmata</taxon>
        <taxon>Thermoplasmatales</taxon>
        <taxon>Cuniculiplasmataceae</taxon>
        <taxon>Cuniculiplasma</taxon>
    </lineage>
</organism>
<dbReference type="STRING" id="1673428.CPM_1819"/>
<dbReference type="OrthoDB" id="312811at2157"/>
<dbReference type="InterPro" id="IPR050366">
    <property type="entry name" value="BP-dependent_transpt_permease"/>
</dbReference>
<dbReference type="Pfam" id="PF00528">
    <property type="entry name" value="BPD_transp_1"/>
    <property type="match status" value="1"/>
</dbReference>
<keyword evidence="4 7" id="KW-0812">Transmembrane</keyword>
<dbReference type="GO" id="GO:0055085">
    <property type="term" value="P:transmembrane transport"/>
    <property type="evidence" value="ECO:0007669"/>
    <property type="project" value="InterPro"/>
</dbReference>
<dbReference type="PANTHER" id="PTHR43386">
    <property type="entry name" value="OLIGOPEPTIDE TRANSPORT SYSTEM PERMEASE PROTEIN APPC"/>
    <property type="match status" value="1"/>
</dbReference>
<reference evidence="11" key="3">
    <citation type="submission" date="2016-06" db="EMBL/GenBank/DDBJ databases">
        <authorList>
            <person name="Toshchakov V.S."/>
        </authorList>
    </citation>
    <scope>NUCLEOTIDE SEQUENCE [LARGE SCALE GENOMIC DNA]</scope>
    <source>
        <strain>PM4 (JCM 30641</strain>
        <strain evidence="11">\VKM B-2940)</strain>
    </source>
</reference>
<evidence type="ECO:0000256" key="3">
    <source>
        <dbReference type="ARBA" id="ARBA00022475"/>
    </source>
</evidence>
<dbReference type="AlphaFoldDB" id="A0A1N5WL69"/>
<dbReference type="InterPro" id="IPR035906">
    <property type="entry name" value="MetI-like_sf"/>
</dbReference>
<keyword evidence="2 7" id="KW-0813">Transport</keyword>
<evidence type="ECO:0000256" key="1">
    <source>
        <dbReference type="ARBA" id="ARBA00004651"/>
    </source>
</evidence>
<proteinExistence type="inferred from homology"/>
<feature type="transmembrane region" description="Helical" evidence="7">
    <location>
        <begin position="304"/>
        <end position="324"/>
    </location>
</feature>
<evidence type="ECO:0000313" key="9">
    <source>
        <dbReference type="EMBL" id="SIM85848.1"/>
    </source>
</evidence>
<keyword evidence="5 7" id="KW-1133">Transmembrane helix</keyword>
<feature type="transmembrane region" description="Helical" evidence="7">
    <location>
        <begin position="243"/>
        <end position="265"/>
    </location>
</feature>
<dbReference type="EMBL" id="LT719092">
    <property type="protein sequence ID" value="SJK85597.1"/>
    <property type="molecule type" value="Genomic_DNA"/>
</dbReference>
<evidence type="ECO:0000256" key="2">
    <source>
        <dbReference type="ARBA" id="ARBA00022448"/>
    </source>
</evidence>
<keyword evidence="11" id="KW-1185">Reference proteome</keyword>
<dbReference type="RefSeq" id="WP_021789747.1">
    <property type="nucleotide sequence ID" value="NZ_LT671858.1"/>
</dbReference>
<feature type="transmembrane region" description="Helical" evidence="7">
    <location>
        <begin position="158"/>
        <end position="179"/>
    </location>
</feature>
<dbReference type="GO" id="GO:0005886">
    <property type="term" value="C:plasma membrane"/>
    <property type="evidence" value="ECO:0007669"/>
    <property type="project" value="UniProtKB-SubCell"/>
</dbReference>
<dbReference type="SUPFAM" id="SSF161098">
    <property type="entry name" value="MetI-like"/>
    <property type="match status" value="1"/>
</dbReference>
<dbReference type="Proteomes" id="UP000195607">
    <property type="component" value="Chromosome I"/>
</dbReference>
<dbReference type="KEGG" id="cdiv:CPM_1819"/>